<keyword evidence="2" id="KW-0802">TPR repeat</keyword>
<dbReference type="SUPFAM" id="SSF56925">
    <property type="entry name" value="OMPA-like"/>
    <property type="match status" value="1"/>
</dbReference>
<evidence type="ECO:0000313" key="5">
    <source>
        <dbReference type="Proteomes" id="UP000659388"/>
    </source>
</evidence>
<dbReference type="InterPro" id="IPR027385">
    <property type="entry name" value="Beta-barrel_OMP"/>
</dbReference>
<dbReference type="RefSeq" id="WP_202243377.1">
    <property type="nucleotide sequence ID" value="NZ_JAESIY010000003.1"/>
</dbReference>
<gene>
    <name evidence="4" type="ORF">JL102_06100</name>
</gene>
<dbReference type="InterPro" id="IPR011250">
    <property type="entry name" value="OMP/PagP_B-barrel"/>
</dbReference>
<keyword evidence="1" id="KW-0732">Signal</keyword>
<organism evidence="4 5">
    <name type="scientific">Fulvivirga sediminis</name>
    <dbReference type="NCBI Taxonomy" id="2803949"/>
    <lineage>
        <taxon>Bacteria</taxon>
        <taxon>Pseudomonadati</taxon>
        <taxon>Bacteroidota</taxon>
        <taxon>Cytophagia</taxon>
        <taxon>Cytophagales</taxon>
        <taxon>Fulvivirgaceae</taxon>
        <taxon>Fulvivirga</taxon>
    </lineage>
</organism>
<dbReference type="Proteomes" id="UP000659388">
    <property type="component" value="Unassembled WGS sequence"/>
</dbReference>
<evidence type="ECO:0000256" key="1">
    <source>
        <dbReference type="ARBA" id="ARBA00022729"/>
    </source>
</evidence>
<evidence type="ECO:0000256" key="2">
    <source>
        <dbReference type="PROSITE-ProRule" id="PRU00339"/>
    </source>
</evidence>
<evidence type="ECO:0000313" key="4">
    <source>
        <dbReference type="EMBL" id="MBL3655691.1"/>
    </source>
</evidence>
<feature type="domain" description="Outer membrane protein beta-barrel" evidence="3">
    <location>
        <begin position="90"/>
        <end position="289"/>
    </location>
</feature>
<name>A0A937JZX2_9BACT</name>
<dbReference type="InterPro" id="IPR019734">
    <property type="entry name" value="TPR_rpt"/>
</dbReference>
<dbReference type="AlphaFoldDB" id="A0A937JZX2"/>
<reference evidence="4" key="1">
    <citation type="submission" date="2021-01" db="EMBL/GenBank/DDBJ databases">
        <title>Fulvivirga kasyanovii gen. nov., sp nov., a novel member of the phylum Bacteroidetes isolated from seawater in a mussel farm.</title>
        <authorList>
            <person name="Zhao L.-H."/>
            <person name="Wang Z.-J."/>
        </authorList>
    </citation>
    <scope>NUCLEOTIDE SEQUENCE</scope>
    <source>
        <strain evidence="4">2943</strain>
    </source>
</reference>
<dbReference type="PROSITE" id="PS50005">
    <property type="entry name" value="TPR"/>
    <property type="match status" value="1"/>
</dbReference>
<evidence type="ECO:0000259" key="3">
    <source>
        <dbReference type="Pfam" id="PF13505"/>
    </source>
</evidence>
<sequence>MARENFDAGHFYVIPDLIDPCLKSGFKRNQKIEAYYLLSRTYLFLDKPDKAEESYLNLLKEDPEYTLNEEEDPIDLVYLSRKFITTPVFAFYAGAGFNLSSVNVLSNYGMDNTRNSKEEYGNGLGVQVKVGAEWNVSDFLSVGLEPSFFTRSYTYDNTIFIFDNQEYSENQIGFQVPLFLKYRRRLGKITPYVYAGFGVDILSNANAKIRYNDRDLDTQSEYPVTGPELNINNLRRRTNSFVLLGIGANYRLGNNYIFFDIRYSALLRNIVKEENRYSNLAFNYIYSYVDDDKRLNNYAFSVGYLWPLYKPRKVKKNNNEGFFNKLFSKGGRGK</sequence>
<accession>A0A937JZX2</accession>
<protein>
    <submittedName>
        <fullName evidence="4">Outer membrane beta-barrel protein</fullName>
    </submittedName>
</protein>
<comment type="caution">
    <text evidence="4">The sequence shown here is derived from an EMBL/GenBank/DDBJ whole genome shotgun (WGS) entry which is preliminary data.</text>
</comment>
<proteinExistence type="predicted"/>
<feature type="repeat" description="TPR" evidence="2">
    <location>
        <begin position="32"/>
        <end position="65"/>
    </location>
</feature>
<keyword evidence="5" id="KW-1185">Reference proteome</keyword>
<dbReference type="Pfam" id="PF13505">
    <property type="entry name" value="OMP_b-brl"/>
    <property type="match status" value="1"/>
</dbReference>
<dbReference type="EMBL" id="JAESIY010000003">
    <property type="protein sequence ID" value="MBL3655691.1"/>
    <property type="molecule type" value="Genomic_DNA"/>
</dbReference>